<protein>
    <recommendedName>
        <fullName evidence="1">SET domain-containing protein</fullName>
    </recommendedName>
</protein>
<evidence type="ECO:0000313" key="2">
    <source>
        <dbReference type="EMBL" id="EAL63313.1"/>
    </source>
</evidence>
<evidence type="ECO:0000313" key="3">
    <source>
        <dbReference type="Proteomes" id="UP000002195"/>
    </source>
</evidence>
<evidence type="ECO:0000259" key="1">
    <source>
        <dbReference type="PROSITE" id="PS50280"/>
    </source>
</evidence>
<dbReference type="InterPro" id="IPR001214">
    <property type="entry name" value="SET_dom"/>
</dbReference>
<dbReference type="VEuPathDB" id="AmoebaDB:DDB_G0288263"/>
<dbReference type="SUPFAM" id="SSF82199">
    <property type="entry name" value="SET domain"/>
    <property type="match status" value="1"/>
</dbReference>
<comment type="caution">
    <text evidence="2">The sequence shown here is derived from an EMBL/GenBank/DDBJ whole genome shotgun (WGS) entry which is preliminary data.</text>
</comment>
<sequence>MNNYWKKRIEKDFNINENEINDKDISFENQYIEKLGQDKEASKEFSDIYMMAAKLVFEDQLTSLTEIILEKDLGSIKYQLSSELRRNPNFFKDLLNQQQQIKNEEELESPSLNRMSLFFSIGTNDIEIFKYIFEQGGYNLVEFRDPVTGITIFHLAMMLGNKEILQYIIESPKIKDLKNFTFFDTIDSFRATGFDYAKLKGLLPSNTPPTPKSIKTYNNNNSSSFEDLSIEQLQLKLNIIYTSKVLSTNDYLVDLLFSSLQINPDLNFRNKYLNLINNSGGEENIILGFISESVGWGLFAGKDFKSGDFIVRYGGMITMNEKMETTNYNMMISNEDFGLDASKYRSMGGMINHSSKFKNAESECIFEYGCEQALITATKSIKKGEQIFIDYSKSFWGENQNDSNEMIELGGKNDYPSLIKF</sequence>
<dbReference type="eggNOG" id="ENOG502REIW">
    <property type="taxonomic scope" value="Eukaryota"/>
</dbReference>
<dbReference type="PANTHER" id="PTHR12350:SF19">
    <property type="entry name" value="SET DOMAIN-CONTAINING PROTEIN"/>
    <property type="match status" value="1"/>
</dbReference>
<dbReference type="SUPFAM" id="SSF48403">
    <property type="entry name" value="Ankyrin repeat"/>
    <property type="match status" value="1"/>
</dbReference>
<dbReference type="InterPro" id="IPR053201">
    <property type="entry name" value="Flavunoidine_N-MTase"/>
</dbReference>
<accession>Q54J70</accession>
<dbReference type="HOGENOM" id="CLU_652879_0_0_1"/>
<dbReference type="RefSeq" id="XP_636817.1">
    <property type="nucleotide sequence ID" value="XM_631725.1"/>
</dbReference>
<organism evidence="2 3">
    <name type="scientific">Dictyostelium discoideum</name>
    <name type="common">Social amoeba</name>
    <dbReference type="NCBI Taxonomy" id="44689"/>
    <lineage>
        <taxon>Eukaryota</taxon>
        <taxon>Amoebozoa</taxon>
        <taxon>Evosea</taxon>
        <taxon>Eumycetozoa</taxon>
        <taxon>Dictyostelia</taxon>
        <taxon>Dictyosteliales</taxon>
        <taxon>Dictyosteliaceae</taxon>
        <taxon>Dictyostelium</taxon>
    </lineage>
</organism>
<dbReference type="GeneID" id="8626534"/>
<feature type="domain" description="SET" evidence="1">
    <location>
        <begin position="283"/>
        <end position="392"/>
    </location>
</feature>
<dbReference type="PROSITE" id="PS50280">
    <property type="entry name" value="SET"/>
    <property type="match status" value="1"/>
</dbReference>
<gene>
    <name evidence="2" type="ORF">DDB_G0288263</name>
</gene>
<dbReference type="PANTHER" id="PTHR12350">
    <property type="entry name" value="HISTONE-LYSINE N-METHYLTRANSFERASE-RELATED"/>
    <property type="match status" value="1"/>
</dbReference>
<proteinExistence type="predicted"/>
<dbReference type="SMART" id="SM00317">
    <property type="entry name" value="SET"/>
    <property type="match status" value="1"/>
</dbReference>
<name>Q54J70_DICDI</name>
<dbReference type="AlphaFoldDB" id="Q54J70"/>
<reference evidence="2 3" key="1">
    <citation type="journal article" date="2005" name="Nature">
        <title>The genome of the social amoeba Dictyostelium discoideum.</title>
        <authorList>
            <consortium name="The Dictyostelium discoideum Sequencing Consortium"/>
            <person name="Eichinger L."/>
            <person name="Pachebat J.A."/>
            <person name="Glockner G."/>
            <person name="Rajandream M.A."/>
            <person name="Sucgang R."/>
            <person name="Berriman M."/>
            <person name="Song J."/>
            <person name="Olsen R."/>
            <person name="Szafranski K."/>
            <person name="Xu Q."/>
            <person name="Tunggal B."/>
            <person name="Kummerfeld S."/>
            <person name="Madera M."/>
            <person name="Konfortov B.A."/>
            <person name="Rivero F."/>
            <person name="Bankier A.T."/>
            <person name="Lehmann R."/>
            <person name="Hamlin N."/>
            <person name="Davies R."/>
            <person name="Gaudet P."/>
            <person name="Fey P."/>
            <person name="Pilcher K."/>
            <person name="Chen G."/>
            <person name="Saunders D."/>
            <person name="Sodergren E."/>
            <person name="Davis P."/>
            <person name="Kerhornou A."/>
            <person name="Nie X."/>
            <person name="Hall N."/>
            <person name="Anjard C."/>
            <person name="Hemphill L."/>
            <person name="Bason N."/>
            <person name="Farbrother P."/>
            <person name="Desany B."/>
            <person name="Just E."/>
            <person name="Morio T."/>
            <person name="Rost R."/>
            <person name="Churcher C."/>
            <person name="Cooper J."/>
            <person name="Haydock S."/>
            <person name="van Driessche N."/>
            <person name="Cronin A."/>
            <person name="Goodhead I."/>
            <person name="Muzny D."/>
            <person name="Mourier T."/>
            <person name="Pain A."/>
            <person name="Lu M."/>
            <person name="Harper D."/>
            <person name="Lindsay R."/>
            <person name="Hauser H."/>
            <person name="James K."/>
            <person name="Quiles M."/>
            <person name="Madan Babu M."/>
            <person name="Saito T."/>
            <person name="Buchrieser C."/>
            <person name="Wardroper A."/>
            <person name="Felder M."/>
            <person name="Thangavelu M."/>
            <person name="Johnson D."/>
            <person name="Knights A."/>
            <person name="Loulseged H."/>
            <person name="Mungall K."/>
            <person name="Oliver K."/>
            <person name="Price C."/>
            <person name="Quail M.A."/>
            <person name="Urushihara H."/>
            <person name="Hernandez J."/>
            <person name="Rabbinowitsch E."/>
            <person name="Steffen D."/>
            <person name="Sanders M."/>
            <person name="Ma J."/>
            <person name="Kohara Y."/>
            <person name="Sharp S."/>
            <person name="Simmonds M."/>
            <person name="Spiegler S."/>
            <person name="Tivey A."/>
            <person name="Sugano S."/>
            <person name="White B."/>
            <person name="Walker D."/>
            <person name="Woodward J."/>
            <person name="Winckler T."/>
            <person name="Tanaka Y."/>
            <person name="Shaulsky G."/>
            <person name="Schleicher M."/>
            <person name="Weinstock G."/>
            <person name="Rosenthal A."/>
            <person name="Cox E.C."/>
            <person name="Chisholm R.L."/>
            <person name="Gibbs R."/>
            <person name="Loomis W.F."/>
            <person name="Platzer M."/>
            <person name="Kay R.R."/>
            <person name="Williams J."/>
            <person name="Dear P.H."/>
            <person name="Noegel A.A."/>
            <person name="Barrell B."/>
            <person name="Kuspa A."/>
        </authorList>
    </citation>
    <scope>NUCLEOTIDE SEQUENCE [LARGE SCALE GENOMIC DNA]</scope>
    <source>
        <strain evidence="2 3">AX4</strain>
    </source>
</reference>
<dbReference type="OMA" id="MMISNED"/>
<dbReference type="Gene3D" id="2.170.270.10">
    <property type="entry name" value="SET domain"/>
    <property type="match status" value="1"/>
</dbReference>
<dbReference type="InParanoid" id="Q54J70"/>
<dbReference type="PaxDb" id="44689-DDB0187856"/>
<dbReference type="Pfam" id="PF00856">
    <property type="entry name" value="SET"/>
    <property type="match status" value="1"/>
</dbReference>
<dbReference type="EMBL" id="AAFI02000109">
    <property type="protein sequence ID" value="EAL63313.1"/>
    <property type="molecule type" value="Genomic_DNA"/>
</dbReference>
<dbReference type="dictyBase" id="DDB_G0288263"/>
<dbReference type="SMR" id="Q54J70"/>
<dbReference type="InterPro" id="IPR046341">
    <property type="entry name" value="SET_dom_sf"/>
</dbReference>
<dbReference type="Proteomes" id="UP000002195">
    <property type="component" value="Unassembled WGS sequence"/>
</dbReference>
<dbReference type="KEGG" id="ddi:DDB_G0288263"/>
<dbReference type="InterPro" id="IPR036770">
    <property type="entry name" value="Ankyrin_rpt-contain_sf"/>
</dbReference>
<keyword evidence="3" id="KW-1185">Reference proteome</keyword>